<dbReference type="InterPro" id="IPR056159">
    <property type="entry name" value="Beta-prop_IFT121_TULP_N"/>
</dbReference>
<dbReference type="Pfam" id="PF23387">
    <property type="entry name" value="TPR_IFT80_172"/>
    <property type="match status" value="1"/>
</dbReference>
<feature type="domain" description="IFT121 second beta-propeller" evidence="12">
    <location>
        <begin position="351"/>
        <end position="707"/>
    </location>
</feature>
<evidence type="ECO:0000256" key="6">
    <source>
        <dbReference type="ARBA" id="ARBA00023069"/>
    </source>
</evidence>
<dbReference type="SUPFAM" id="SSF69322">
    <property type="entry name" value="Tricorn protease domain 2"/>
    <property type="match status" value="1"/>
</dbReference>
<proteinExistence type="predicted"/>
<evidence type="ECO:0000256" key="1">
    <source>
        <dbReference type="ARBA" id="ARBA00004120"/>
    </source>
</evidence>
<evidence type="ECO:0000259" key="14">
    <source>
        <dbReference type="Pfam" id="PF25768"/>
    </source>
</evidence>
<dbReference type="InterPro" id="IPR015943">
    <property type="entry name" value="WD40/YVTN_repeat-like_dom_sf"/>
</dbReference>
<dbReference type="EMBL" id="CDMZ01001211">
    <property type="protein sequence ID" value="CEM29045.1"/>
    <property type="molecule type" value="Genomic_DNA"/>
</dbReference>
<dbReference type="SMART" id="SM00320">
    <property type="entry name" value="WD40"/>
    <property type="match status" value="4"/>
</dbReference>
<dbReference type="GO" id="GO:0030991">
    <property type="term" value="C:intraciliary transport particle A"/>
    <property type="evidence" value="ECO:0007669"/>
    <property type="project" value="TreeGrafter"/>
</dbReference>
<feature type="repeat" description="WD" evidence="9">
    <location>
        <begin position="68"/>
        <end position="99"/>
    </location>
</feature>
<dbReference type="PhylomeDB" id="A0A0G4GH72"/>
<dbReference type="Pfam" id="PF24797">
    <property type="entry name" value="Beta-prop_WDR35_TULP_N"/>
    <property type="match status" value="1"/>
</dbReference>
<dbReference type="InterPro" id="IPR036322">
    <property type="entry name" value="WD40_repeat_dom_sf"/>
</dbReference>
<name>A0A0G4GH72_9ALVE</name>
<keyword evidence="6" id="KW-0969">Cilium</keyword>
<dbReference type="PROSITE" id="PS51257">
    <property type="entry name" value="PROKAR_LIPOPROTEIN"/>
    <property type="match status" value="1"/>
</dbReference>
<dbReference type="GO" id="GO:0035721">
    <property type="term" value="P:intraciliary retrograde transport"/>
    <property type="evidence" value="ECO:0007669"/>
    <property type="project" value="TreeGrafter"/>
</dbReference>
<organism evidence="15">
    <name type="scientific">Chromera velia CCMP2878</name>
    <dbReference type="NCBI Taxonomy" id="1169474"/>
    <lineage>
        <taxon>Eukaryota</taxon>
        <taxon>Sar</taxon>
        <taxon>Alveolata</taxon>
        <taxon>Colpodellida</taxon>
        <taxon>Chromeraceae</taxon>
        <taxon>Chromera</taxon>
    </lineage>
</organism>
<dbReference type="InterPro" id="IPR056170">
    <property type="entry name" value="Znf_IFT121-like"/>
</dbReference>
<feature type="domain" description="IFT121-like TPR repeats" evidence="14">
    <location>
        <begin position="1103"/>
        <end position="1202"/>
    </location>
</feature>
<dbReference type="GO" id="GO:0061512">
    <property type="term" value="P:protein localization to cilium"/>
    <property type="evidence" value="ECO:0007669"/>
    <property type="project" value="TreeGrafter"/>
</dbReference>
<dbReference type="InterPro" id="IPR017233">
    <property type="entry name" value="WDR35"/>
</dbReference>
<dbReference type="PANTHER" id="PTHR12764:SF5">
    <property type="entry name" value="LD29485P"/>
    <property type="match status" value="1"/>
</dbReference>
<dbReference type="Gene3D" id="1.25.40.470">
    <property type="match status" value="1"/>
</dbReference>
<dbReference type="InterPro" id="IPR039857">
    <property type="entry name" value="Ift122/121"/>
</dbReference>
<keyword evidence="5" id="KW-0970">Cilium biogenesis/degradation</keyword>
<dbReference type="InterPro" id="IPR001680">
    <property type="entry name" value="WD40_rpt"/>
</dbReference>
<feature type="domain" description="IFT121-like zinc finger" evidence="10">
    <location>
        <begin position="1252"/>
        <end position="1291"/>
    </location>
</feature>
<gene>
    <name evidence="15" type="ORF">Cvel_21899</name>
</gene>
<dbReference type="InterPro" id="IPR057979">
    <property type="entry name" value="TPR_IFT121"/>
</dbReference>
<dbReference type="SUPFAM" id="SSF50978">
    <property type="entry name" value="WD40 repeat-like"/>
    <property type="match status" value="1"/>
</dbReference>
<dbReference type="FunFam" id="1.25.40.470:FF:000004">
    <property type="entry name" value="WD repeat-containing protein 35"/>
    <property type="match status" value="1"/>
</dbReference>
<evidence type="ECO:0000256" key="4">
    <source>
        <dbReference type="ARBA" id="ARBA00022737"/>
    </source>
</evidence>
<evidence type="ECO:0000256" key="8">
    <source>
        <dbReference type="ARBA" id="ARBA00023273"/>
    </source>
</evidence>
<evidence type="ECO:0000259" key="13">
    <source>
        <dbReference type="Pfam" id="PF24797"/>
    </source>
</evidence>
<dbReference type="Pfam" id="PF23390">
    <property type="entry name" value="Beta-prop_WDR35_2nd"/>
    <property type="match status" value="1"/>
</dbReference>
<dbReference type="Pfam" id="PF25170">
    <property type="entry name" value="TPR_WDR35"/>
    <property type="match status" value="1"/>
</dbReference>
<evidence type="ECO:0000259" key="10">
    <source>
        <dbReference type="Pfam" id="PF23145"/>
    </source>
</evidence>
<evidence type="ECO:0000259" key="11">
    <source>
        <dbReference type="Pfam" id="PF23387"/>
    </source>
</evidence>
<dbReference type="InterPro" id="IPR056158">
    <property type="entry name" value="Beta-prop_IFT121_2nd"/>
</dbReference>
<dbReference type="PROSITE" id="PS50082">
    <property type="entry name" value="WD_REPEATS_2"/>
    <property type="match status" value="1"/>
</dbReference>
<evidence type="ECO:0000256" key="9">
    <source>
        <dbReference type="PROSITE-ProRule" id="PRU00221"/>
    </source>
</evidence>
<evidence type="ECO:0000259" key="12">
    <source>
        <dbReference type="Pfam" id="PF23390"/>
    </source>
</evidence>
<evidence type="ECO:0000256" key="7">
    <source>
        <dbReference type="ARBA" id="ARBA00023212"/>
    </source>
</evidence>
<evidence type="ECO:0000256" key="5">
    <source>
        <dbReference type="ARBA" id="ARBA00022794"/>
    </source>
</evidence>
<reference evidence="15" key="1">
    <citation type="submission" date="2014-11" db="EMBL/GenBank/DDBJ databases">
        <authorList>
            <person name="Otto D Thomas"/>
            <person name="Naeem Raeece"/>
        </authorList>
    </citation>
    <scope>NUCLEOTIDE SEQUENCE</scope>
</reference>
<dbReference type="VEuPathDB" id="CryptoDB:Cvel_21899"/>
<feature type="domain" description="IFT121/TULP4 N-terminal" evidence="13">
    <location>
        <begin position="1"/>
        <end position="346"/>
    </location>
</feature>
<dbReference type="PIRSF" id="PIRSF037536">
    <property type="entry name" value="WD_repeat_p35"/>
    <property type="match status" value="1"/>
</dbReference>
<evidence type="ECO:0000313" key="15">
    <source>
        <dbReference type="EMBL" id="CEM29045.1"/>
    </source>
</evidence>
<accession>A0A0G4GH72</accession>
<dbReference type="GO" id="GO:0097730">
    <property type="term" value="C:non-motile cilium"/>
    <property type="evidence" value="ECO:0007669"/>
    <property type="project" value="TreeGrafter"/>
</dbReference>
<keyword evidence="8" id="KW-0966">Cell projection</keyword>
<dbReference type="Pfam" id="PF25768">
    <property type="entry name" value="TPR_IFT121"/>
    <property type="match status" value="1"/>
</dbReference>
<comment type="subcellular location">
    <subcellularLocation>
        <location evidence="1">Cytoplasm</location>
        <location evidence="1">Cytoskeleton</location>
        <location evidence="1">Cilium basal body</location>
    </subcellularLocation>
</comment>
<keyword evidence="7" id="KW-0206">Cytoskeleton</keyword>
<evidence type="ECO:0000256" key="3">
    <source>
        <dbReference type="ARBA" id="ARBA00022574"/>
    </source>
</evidence>
<feature type="domain" description="IFT80/172/WDR35 TPR" evidence="11">
    <location>
        <begin position="739"/>
        <end position="830"/>
    </location>
</feature>
<keyword evidence="3 9" id="KW-0853">WD repeat</keyword>
<dbReference type="InterPro" id="IPR056157">
    <property type="entry name" value="TPR_IFT80_172_dom"/>
</dbReference>
<dbReference type="Gene3D" id="2.130.10.10">
    <property type="entry name" value="YVTN repeat-like/Quinoprotein amine dehydrogenase"/>
    <property type="match status" value="1"/>
</dbReference>
<dbReference type="InterPro" id="IPR057361">
    <property type="entry name" value="TPR_WDR35"/>
</dbReference>
<dbReference type="PANTHER" id="PTHR12764">
    <property type="entry name" value="WD REPEAT DOMAIN-RELATED"/>
    <property type="match status" value="1"/>
</dbReference>
<keyword evidence="4" id="KW-0677">Repeat</keyword>
<protein>
    <submittedName>
        <fullName evidence="15">Uncharacterized protein</fullName>
    </submittedName>
</protein>
<evidence type="ECO:0000256" key="2">
    <source>
        <dbReference type="ARBA" id="ARBA00022490"/>
    </source>
</evidence>
<keyword evidence="2" id="KW-0963">Cytoplasm</keyword>
<dbReference type="GO" id="GO:1905515">
    <property type="term" value="P:non-motile cilium assembly"/>
    <property type="evidence" value="ECO:0007669"/>
    <property type="project" value="TreeGrafter"/>
</dbReference>
<dbReference type="Pfam" id="PF23145">
    <property type="entry name" value="Zf_2nd_IFT121"/>
    <property type="match status" value="1"/>
</dbReference>
<sequence length="1293" mass="141962">MFVYLSKKIAIPHNTSLNVLSWNCAQGWIACGGEKGLLKVLKLESGDQGQPGAAASAASSNLSMNQTLEGHQGNILVVTWNENFRKLTTSDQNGLIIVWMLHRGMWLEEMINNRNKSVVRDMKWTSDGNKICIVYEDGAVIVGTVDGQRLWGKELKVSLAKVEWSPDGKCILFATNRGEVHVYDSDGVYSHKVNILCLDADQVDAIPIASICWHEGGGDGSDTSRCSLAVAFENGRVQLMRSEADDKPLLIDTAMRVSGAAHWNPAGTVLAIAGVQTLVGGPGGDKGDKGGGGGREANVVQFYSNTGLHLRSLRVPGSHLRCLSWEGTGLRLALAVDSFIFFGNIRPQYQFSYFSHTLVYAYAKNQRERDRRDKEPEFAVVFWDTTNDERYTKYVKKLIHIAGGSRYCCLATRTEDSTEQHILIICDDIGSPVQSQYVGLDPQHMCMTDAFVFASSEDVVYAWHYAGSSNRGMEAPSANFAVGGPSGGVTSRNAPGRWPAERVFHVDEALNGGTAQAHEKGEFQHPGPAVSQDPVACLGASEDTLIVARESGAIQRYAVPELILQYKFLIKCRPQMASVNCNSTRLAVLDINGTLSVYCIDIGASGSNGAGGGSTDGSGGPPLNMGDKLPFERKDVWDIRWASDNPDLFAIMEKTRMYVVRGSQPEEPILSNGYICSFKDLKIQSVLMDEVMKTPEAPKKDVLLELETKSLRDTRDIVTKVSNLKDALAYVDQNPHPRLWRLLAEAALDHLDLSVAEKAFVRHGDYQGIQFIKRLRVLEDTVKQKAEIAAYFTRFDEAEQLYRDIDRKDLALDLRIKLGDWFRVLHIAQSGVGGQDILQQAFNEIGNYYADRTRWGPAAQNFAKAGNVTALINAYYLNEDFAGLKALIPELPPESPLLITIGNHFTAVGQCEEAVSAFIRYGDTKAAVDACVLLNNWDVAVQLAEQHEFPQIEGLLSKYAKHLLGKNKKLEACQLFRRAERHAEAAKLLVEVAEGQMPGRARAGSSSAVDSLGGLARGDPGSLLQGGGGGLRNGALPGPIPHPDRLKKLYLLASLEVEKLKAKSLNVGGDGTKATGVTGVKATLDSLVTADQAMSGERLLEKDSPWRGAEAHHLYMLVHRLLLEKKVEGAMRAALHLSEYEDQLGVVTVWSLVALCCFYNRFYLQCSRAFTKLEASQEISEDNRSKYEELALSIFTKFPPQDPQTKKHPCPRCQASIPDIAATCRDCGERLKFCCATGRTLFIRSGDAARGGRSLQDASGEAVYRCRECKHFTLENEVTRFRNCPFCHAPVGV</sequence>